<dbReference type="GO" id="GO:0030170">
    <property type="term" value="F:pyridoxal phosphate binding"/>
    <property type="evidence" value="ECO:0007669"/>
    <property type="project" value="InterPro"/>
</dbReference>
<dbReference type="CDD" id="cd00609">
    <property type="entry name" value="AAT_like"/>
    <property type="match status" value="1"/>
</dbReference>
<evidence type="ECO:0000313" key="7">
    <source>
        <dbReference type="EMBL" id="MBB5184498.1"/>
    </source>
</evidence>
<dbReference type="EMBL" id="JACHHD010000004">
    <property type="protein sequence ID" value="MBB5184498.1"/>
    <property type="molecule type" value="Genomic_DNA"/>
</dbReference>
<keyword evidence="2" id="KW-0663">Pyridoxal phosphate</keyword>
<name>A0A7W8CZL6_9FIRM</name>
<feature type="domain" description="HTH gntR-type" evidence="6">
    <location>
        <begin position="1"/>
        <end position="69"/>
    </location>
</feature>
<dbReference type="InterPro" id="IPR004839">
    <property type="entry name" value="Aminotransferase_I/II_large"/>
</dbReference>
<dbReference type="PROSITE" id="PS50949">
    <property type="entry name" value="HTH_GNTR"/>
    <property type="match status" value="1"/>
</dbReference>
<dbReference type="SMART" id="SM00345">
    <property type="entry name" value="HTH_GNTR"/>
    <property type="match status" value="1"/>
</dbReference>
<dbReference type="Pfam" id="PF00155">
    <property type="entry name" value="Aminotran_1_2"/>
    <property type="match status" value="1"/>
</dbReference>
<dbReference type="InterPro" id="IPR015421">
    <property type="entry name" value="PyrdxlP-dep_Trfase_major"/>
</dbReference>
<dbReference type="InterPro" id="IPR000524">
    <property type="entry name" value="Tscrpt_reg_HTH_GntR"/>
</dbReference>
<evidence type="ECO:0000256" key="3">
    <source>
        <dbReference type="ARBA" id="ARBA00023015"/>
    </source>
</evidence>
<organism evidence="7 8">
    <name type="scientific">Faecalicoccus acidiformans</name>
    <dbReference type="NCBI Taxonomy" id="915173"/>
    <lineage>
        <taxon>Bacteria</taxon>
        <taxon>Bacillati</taxon>
        <taxon>Bacillota</taxon>
        <taxon>Erysipelotrichia</taxon>
        <taxon>Erysipelotrichales</taxon>
        <taxon>Erysipelotrichaceae</taxon>
        <taxon>Faecalicoccus</taxon>
    </lineage>
</organism>
<reference evidence="7 8" key="1">
    <citation type="submission" date="2020-08" db="EMBL/GenBank/DDBJ databases">
        <title>Genomic Encyclopedia of Type Strains, Phase IV (KMG-IV): sequencing the most valuable type-strain genomes for metagenomic binning, comparative biology and taxonomic classification.</title>
        <authorList>
            <person name="Goeker M."/>
        </authorList>
    </citation>
    <scope>NUCLEOTIDE SEQUENCE [LARGE SCALE GENOMIC DNA]</scope>
    <source>
        <strain evidence="7 8">DSM 26963</strain>
    </source>
</reference>
<dbReference type="GO" id="GO:0008483">
    <property type="term" value="F:transaminase activity"/>
    <property type="evidence" value="ECO:0007669"/>
    <property type="project" value="UniProtKB-KW"/>
</dbReference>
<gene>
    <name evidence="7" type="ORF">HNQ43_000537</name>
</gene>
<dbReference type="Proteomes" id="UP000521313">
    <property type="component" value="Unassembled WGS sequence"/>
</dbReference>
<dbReference type="CDD" id="cd07377">
    <property type="entry name" value="WHTH_GntR"/>
    <property type="match status" value="1"/>
</dbReference>
<dbReference type="GO" id="GO:0003677">
    <property type="term" value="F:DNA binding"/>
    <property type="evidence" value="ECO:0007669"/>
    <property type="project" value="UniProtKB-KW"/>
</dbReference>
<dbReference type="PANTHER" id="PTHR46577:SF1">
    <property type="entry name" value="HTH-TYPE TRANSCRIPTIONAL REGULATORY PROTEIN GABR"/>
    <property type="match status" value="1"/>
</dbReference>
<dbReference type="Pfam" id="PF00392">
    <property type="entry name" value="GntR"/>
    <property type="match status" value="1"/>
</dbReference>
<dbReference type="InterPro" id="IPR051446">
    <property type="entry name" value="HTH_trans_reg/aminotransferase"/>
</dbReference>
<sequence length="432" mass="50616">MKKYEFVYEKLKQDILAGYLKRGEVLPSIRQSTELFGVSKTTIEHAYDRLILDGYIKSLPQKGYVVDINPHRLAHYQMQPASNENQDMRIKYDFRLNSVSLEAFDLKIWKRYMKEVFQDTKAMSTYGDAQGEKRLRFALSDYAYHQRGVLSSEENILVGSSFQTLLYQFCSLCPKSLTIGMEEHVDSQVLYVFRSFGFKCVLFNSYSLIEDLETIEVDLLYINSSCFGPDFRYLDRETRDALIDISYRRKFLILEDDYNGELNYRSKPRHSLQGASPYDNVIYFGSFSRLLLPSLRLSYMVLNGAYLQRYLANKEKFGPTSSKFEQQALARYLEDGHMEKHLRKLKKEYAFKEQITRRILEKNFSNLIFKEVYFCYCIQIPHIDPNALMKTCCWQEIALDPIENQTLSLSFASLKQNDLIEGLGLLVKILKR</sequence>
<evidence type="ECO:0000313" key="8">
    <source>
        <dbReference type="Proteomes" id="UP000521313"/>
    </source>
</evidence>
<evidence type="ECO:0000259" key="6">
    <source>
        <dbReference type="PROSITE" id="PS50949"/>
    </source>
</evidence>
<dbReference type="Gene3D" id="3.40.640.10">
    <property type="entry name" value="Type I PLP-dependent aspartate aminotransferase-like (Major domain)"/>
    <property type="match status" value="1"/>
</dbReference>
<comment type="similarity">
    <text evidence="1">In the C-terminal section; belongs to the class-I pyridoxal-phosphate-dependent aminotransferase family.</text>
</comment>
<dbReference type="RefSeq" id="WP_183374523.1">
    <property type="nucleotide sequence ID" value="NZ_JACHHD010000004.1"/>
</dbReference>
<dbReference type="SUPFAM" id="SSF46785">
    <property type="entry name" value="Winged helix' DNA-binding domain"/>
    <property type="match status" value="1"/>
</dbReference>
<dbReference type="PANTHER" id="PTHR46577">
    <property type="entry name" value="HTH-TYPE TRANSCRIPTIONAL REGULATORY PROTEIN GABR"/>
    <property type="match status" value="1"/>
</dbReference>
<evidence type="ECO:0000256" key="4">
    <source>
        <dbReference type="ARBA" id="ARBA00023125"/>
    </source>
</evidence>
<dbReference type="SUPFAM" id="SSF53383">
    <property type="entry name" value="PLP-dependent transferases"/>
    <property type="match status" value="1"/>
</dbReference>
<keyword evidence="7" id="KW-0808">Transferase</keyword>
<keyword evidence="4" id="KW-0238">DNA-binding</keyword>
<dbReference type="InterPro" id="IPR036390">
    <property type="entry name" value="WH_DNA-bd_sf"/>
</dbReference>
<dbReference type="InterPro" id="IPR015424">
    <property type="entry name" value="PyrdxlP-dep_Trfase"/>
</dbReference>
<protein>
    <submittedName>
        <fullName evidence="7">GntR family transcriptional regulator/MocR family aminotransferase</fullName>
    </submittedName>
</protein>
<evidence type="ECO:0000256" key="1">
    <source>
        <dbReference type="ARBA" id="ARBA00005384"/>
    </source>
</evidence>
<comment type="caution">
    <text evidence="7">The sequence shown here is derived from an EMBL/GenBank/DDBJ whole genome shotgun (WGS) entry which is preliminary data.</text>
</comment>
<evidence type="ECO:0000256" key="2">
    <source>
        <dbReference type="ARBA" id="ARBA00022898"/>
    </source>
</evidence>
<keyword evidence="5" id="KW-0804">Transcription</keyword>
<keyword evidence="7" id="KW-0032">Aminotransferase</keyword>
<dbReference type="GO" id="GO:0003700">
    <property type="term" value="F:DNA-binding transcription factor activity"/>
    <property type="evidence" value="ECO:0007669"/>
    <property type="project" value="InterPro"/>
</dbReference>
<dbReference type="AlphaFoldDB" id="A0A7W8CZL6"/>
<keyword evidence="3" id="KW-0805">Transcription regulation</keyword>
<dbReference type="InterPro" id="IPR036388">
    <property type="entry name" value="WH-like_DNA-bd_sf"/>
</dbReference>
<evidence type="ECO:0000256" key="5">
    <source>
        <dbReference type="ARBA" id="ARBA00023163"/>
    </source>
</evidence>
<accession>A0A7W8CZL6</accession>
<proteinExistence type="inferred from homology"/>
<dbReference type="Gene3D" id="1.10.10.10">
    <property type="entry name" value="Winged helix-like DNA-binding domain superfamily/Winged helix DNA-binding domain"/>
    <property type="match status" value="1"/>
</dbReference>